<name>I9QES1_HELPX</name>
<protein>
    <submittedName>
        <fullName evidence="1">Uncharacterized protein</fullName>
    </submittedName>
</protein>
<organism evidence="1 2">
    <name type="scientific">Helicobacter pylori NQ4099</name>
    <dbReference type="NCBI Taxonomy" id="992026"/>
    <lineage>
        <taxon>Bacteria</taxon>
        <taxon>Pseudomonadati</taxon>
        <taxon>Campylobacterota</taxon>
        <taxon>Epsilonproteobacteria</taxon>
        <taxon>Campylobacterales</taxon>
        <taxon>Helicobacteraceae</taxon>
        <taxon>Helicobacter</taxon>
    </lineage>
</organism>
<proteinExistence type="predicted"/>
<accession>I9QES1</accession>
<comment type="caution">
    <text evidence="1">The sequence shown here is derived from an EMBL/GenBank/DDBJ whole genome shotgun (WGS) entry which is preliminary data.</text>
</comment>
<dbReference type="AlphaFoldDB" id="I9QES1"/>
<dbReference type="PATRIC" id="fig|992026.3.peg.22"/>
<dbReference type="Proteomes" id="UP000003402">
    <property type="component" value="Unassembled WGS sequence"/>
</dbReference>
<evidence type="ECO:0000313" key="2">
    <source>
        <dbReference type="Proteomes" id="UP000003402"/>
    </source>
</evidence>
<gene>
    <name evidence="1" type="ORF">HPNQ4099_0024</name>
</gene>
<reference evidence="1 2" key="1">
    <citation type="journal article" date="2013" name="Pathog. Dis.">
        <title>Genome sequences of 65 Helicobacter pylori strains isolated from asymptomatic individuals and patients with gastric cancer, peptic ulcer disease, or gastritis.</title>
        <authorList>
            <person name="Blanchard T.G."/>
            <person name="Czinn S.J."/>
            <person name="Correa P."/>
            <person name="Nakazawa T."/>
            <person name="Keelan M."/>
            <person name="Morningstar L."/>
            <person name="Santana-Cruz I."/>
            <person name="Maroo A."/>
            <person name="McCracken C."/>
            <person name="Shefchek K."/>
            <person name="Daugherty S."/>
            <person name="Song Y."/>
            <person name="Fraser C.M."/>
            <person name="Fricke W.F."/>
        </authorList>
    </citation>
    <scope>NUCLEOTIDE SEQUENCE [LARGE SCALE GENOMIC DNA]</scope>
    <source>
        <strain evidence="1 2">NQ4099</strain>
    </source>
</reference>
<dbReference type="EMBL" id="AKNU01000001">
    <property type="protein sequence ID" value="EJB31634.1"/>
    <property type="molecule type" value="Genomic_DNA"/>
</dbReference>
<sequence length="39" mass="4589">MTRNELACVLKTHKTFFDDQSGLIFHLNTAPFLTFYRLV</sequence>
<evidence type="ECO:0000313" key="1">
    <source>
        <dbReference type="EMBL" id="EJB31634.1"/>
    </source>
</evidence>